<keyword evidence="2" id="KW-0472">Membrane</keyword>
<dbReference type="Proteomes" id="UP001218629">
    <property type="component" value="Chromosome"/>
</dbReference>
<feature type="transmembrane region" description="Helical" evidence="2">
    <location>
        <begin position="255"/>
        <end position="276"/>
    </location>
</feature>
<evidence type="ECO:0000313" key="4">
    <source>
        <dbReference type="EMBL" id="WEB40918.1"/>
    </source>
</evidence>
<feature type="signal peptide" evidence="3">
    <location>
        <begin position="1"/>
        <end position="31"/>
    </location>
</feature>
<keyword evidence="2" id="KW-0812">Transmembrane</keyword>
<keyword evidence="3" id="KW-0732">Signal</keyword>
<evidence type="ECO:0000256" key="3">
    <source>
        <dbReference type="SAM" id="SignalP"/>
    </source>
</evidence>
<feature type="region of interest" description="Disordered" evidence="1">
    <location>
        <begin position="427"/>
        <end position="447"/>
    </location>
</feature>
<keyword evidence="5" id="KW-1185">Reference proteome</keyword>
<evidence type="ECO:0000256" key="2">
    <source>
        <dbReference type="SAM" id="Phobius"/>
    </source>
</evidence>
<gene>
    <name evidence="4" type="ORF">MOV08_17620</name>
</gene>
<name>A0ABY8A7T7_9ACTN</name>
<evidence type="ECO:0000313" key="5">
    <source>
        <dbReference type="Proteomes" id="UP001218629"/>
    </source>
</evidence>
<proteinExistence type="predicted"/>
<evidence type="ECO:0008006" key="6">
    <source>
        <dbReference type="Google" id="ProtNLM"/>
    </source>
</evidence>
<dbReference type="EMBL" id="CP095749">
    <property type="protein sequence ID" value="WEB40918.1"/>
    <property type="molecule type" value="Genomic_DNA"/>
</dbReference>
<accession>A0ABY8A7T7</accession>
<evidence type="ECO:0000256" key="1">
    <source>
        <dbReference type="SAM" id="MobiDB-lite"/>
    </source>
</evidence>
<organism evidence="4 5">
    <name type="scientific">Streptomyces yunnanensis</name>
    <dbReference type="NCBI Taxonomy" id="156453"/>
    <lineage>
        <taxon>Bacteria</taxon>
        <taxon>Bacillati</taxon>
        <taxon>Actinomycetota</taxon>
        <taxon>Actinomycetes</taxon>
        <taxon>Kitasatosporales</taxon>
        <taxon>Streptomycetaceae</taxon>
        <taxon>Streptomyces</taxon>
    </lineage>
</organism>
<keyword evidence="2" id="KW-1133">Transmembrane helix</keyword>
<sequence length="675" mass="71233">MSRTGVVLVTRWLAALFAAGTVLLATGGAHAAPASSAAPAGSAASADAQSQSAYLAEQLRRDPVYISDQLPRAVPRSTAPAFAAEAKRLHVPTYLVVLPLHTSGGPDSGLLAGIHDRLGRKGLYVSLSEMGLMDVQTYGVSVPGAQDAQTATSYEMPTDATPREEFRHFVDVLTSGQANQRADKARAAYGGAYNSHEPPALHTSQTDREDQSFLTGVAVTGVPLTALLIAKYAVRRRRLRREEGEAGSPGGRRWPLLELGALALAGLLVFTASQVFDDTTTGDGSVPTAADMRARVDRVAEGLRHNPLYVDPESPSSLDAGRRAELRRRIGTLPVPVLIAVVPTSTDDESQGDEDRLAKALHDRLHRDALFVFAEPTGGGIEIVNYGTPVDSAYLYGRPRDLVYADPTTGPLGSQLDKLLTYLSKAPKSPHADQPYPPRPAPDPAAEQRLPGLFSGDFRAGLFIGGLATLLLFGLVVAVWALARSLVRGHARSLAAAAAPVQPRPSWLRRTAREEVAVLTGELETATGLPEKARRRAWECLDAAALLVDGDSDGLIDDDATPASLACAIVLARAGRAAVREPSAPAHICHRNPLHGTAVEPAPKPPAGSRRAPRGPVCAACLKTPGEMLRLSGAEGSGRQGYGPYAEHPGPLASLAKGAGIDQLTREVRESFGVH</sequence>
<reference evidence="4 5" key="1">
    <citation type="submission" date="2022-03" db="EMBL/GenBank/DDBJ databases">
        <title>Streptomyces yunnanensis P86,complete genome.</title>
        <authorList>
            <person name="Chen S."/>
            <person name="Zhang Q."/>
        </authorList>
    </citation>
    <scope>NUCLEOTIDE SEQUENCE [LARGE SCALE GENOMIC DNA]</scope>
    <source>
        <strain evidence="4 5">P86</strain>
    </source>
</reference>
<protein>
    <recommendedName>
        <fullName evidence="6">DUF4350 domain-containing protein</fullName>
    </recommendedName>
</protein>
<dbReference type="RefSeq" id="WP_275308022.1">
    <property type="nucleotide sequence ID" value="NZ_CP095749.1"/>
</dbReference>
<feature type="chain" id="PRO_5045307891" description="DUF4350 domain-containing protein" evidence="3">
    <location>
        <begin position="32"/>
        <end position="675"/>
    </location>
</feature>
<feature type="transmembrane region" description="Helical" evidence="2">
    <location>
        <begin position="460"/>
        <end position="483"/>
    </location>
</feature>
<feature type="transmembrane region" description="Helical" evidence="2">
    <location>
        <begin position="213"/>
        <end position="234"/>
    </location>
</feature>
<feature type="region of interest" description="Disordered" evidence="1">
    <location>
        <begin position="595"/>
        <end position="614"/>
    </location>
</feature>